<dbReference type="EMBL" id="QUAL01000177">
    <property type="protein sequence ID" value="RIQ20180.1"/>
    <property type="molecule type" value="Genomic_DNA"/>
</dbReference>
<keyword evidence="2" id="KW-1185">Reference proteome</keyword>
<name>A0A418KML2_9ACTN</name>
<dbReference type="Gene3D" id="3.40.50.720">
    <property type="entry name" value="NAD(P)-binding Rossmann-like Domain"/>
    <property type="match status" value="1"/>
</dbReference>
<proteinExistence type="predicted"/>
<gene>
    <name evidence="1" type="ORF">DY240_18945</name>
</gene>
<sequence length="329" mass="33585">MTPDGRLIRVDELREWDGPGELVVFLGVRTAGSRSHETFSGWAAALGRPDWTLRGLDLPLNAPDAAYAELVAAVAANPRVAGAVVTSHKLRLHRAGATLFRRTDVLAGLTREVNTLARATDGVDAHARDPLALTAVLRGFDGAGHADVVVYGAGGAGTALLLALTLDVGATLASGSLVRAAGRGPRSITVLDTDEDAVAALRATARRCGVLDGRLRLLAAGDPAAPFPLPDGALVVNATGLGKDRPGSPLPPGTVLPPGATAWDVNYRGDLTFLADARAQGATAVDGWDYFVAGWGAALTAIAGVPFTDDMLAGLAAAAAAHRPGTLPS</sequence>
<dbReference type="SUPFAM" id="SSF51735">
    <property type="entry name" value="NAD(P)-binding Rossmann-fold domains"/>
    <property type="match status" value="1"/>
</dbReference>
<organism evidence="1 2">
    <name type="scientific">Jiangella rhizosphaerae</name>
    <dbReference type="NCBI Taxonomy" id="2293569"/>
    <lineage>
        <taxon>Bacteria</taxon>
        <taxon>Bacillati</taxon>
        <taxon>Actinomycetota</taxon>
        <taxon>Actinomycetes</taxon>
        <taxon>Jiangellales</taxon>
        <taxon>Jiangellaceae</taxon>
        <taxon>Jiangella</taxon>
    </lineage>
</organism>
<accession>A0A418KML2</accession>
<dbReference type="RefSeq" id="WP_119661406.1">
    <property type="nucleotide sequence ID" value="NZ_QUAL01000177.1"/>
</dbReference>
<dbReference type="Proteomes" id="UP000284057">
    <property type="component" value="Unassembled WGS sequence"/>
</dbReference>
<dbReference type="InterPro" id="IPR036291">
    <property type="entry name" value="NAD(P)-bd_dom_sf"/>
</dbReference>
<dbReference type="OrthoDB" id="8990234at2"/>
<protein>
    <recommendedName>
        <fullName evidence="3">Shikimate dehydrogenase</fullName>
    </recommendedName>
</protein>
<evidence type="ECO:0000313" key="2">
    <source>
        <dbReference type="Proteomes" id="UP000284057"/>
    </source>
</evidence>
<evidence type="ECO:0000313" key="1">
    <source>
        <dbReference type="EMBL" id="RIQ20180.1"/>
    </source>
</evidence>
<evidence type="ECO:0008006" key="3">
    <source>
        <dbReference type="Google" id="ProtNLM"/>
    </source>
</evidence>
<dbReference type="AlphaFoldDB" id="A0A418KML2"/>
<reference evidence="1 2" key="1">
    <citation type="submission" date="2018-09" db="EMBL/GenBank/DDBJ databases">
        <title>Isolation, diversity and antifungal activity of actinobacteria from wheat.</title>
        <authorList>
            <person name="Han C."/>
        </authorList>
    </citation>
    <scope>NUCLEOTIDE SEQUENCE [LARGE SCALE GENOMIC DNA]</scope>
    <source>
        <strain evidence="1 2">NEAU-YY265</strain>
    </source>
</reference>
<comment type="caution">
    <text evidence="1">The sequence shown here is derived from an EMBL/GenBank/DDBJ whole genome shotgun (WGS) entry which is preliminary data.</text>
</comment>